<feature type="domain" description="DUF7730" evidence="2">
    <location>
        <begin position="50"/>
        <end position="233"/>
    </location>
</feature>
<keyword evidence="4" id="KW-1185">Reference proteome</keyword>
<dbReference type="PANTHER" id="PTHR38790:SF4">
    <property type="entry name" value="2EXR DOMAIN-CONTAINING PROTEIN"/>
    <property type="match status" value="1"/>
</dbReference>
<evidence type="ECO:0000313" key="4">
    <source>
        <dbReference type="Proteomes" id="UP001595075"/>
    </source>
</evidence>
<dbReference type="InterPro" id="IPR056632">
    <property type="entry name" value="DUF7730"/>
</dbReference>
<gene>
    <name evidence="3" type="ORF">VTL71DRAFT_1406</name>
</gene>
<name>A0ABR4CAK7_9HELO</name>
<proteinExistence type="predicted"/>
<protein>
    <recommendedName>
        <fullName evidence="2">DUF7730 domain-containing protein</fullName>
    </recommendedName>
</protein>
<evidence type="ECO:0000313" key="3">
    <source>
        <dbReference type="EMBL" id="KAL2066982.1"/>
    </source>
</evidence>
<dbReference type="Pfam" id="PF24864">
    <property type="entry name" value="DUF7730"/>
    <property type="match status" value="1"/>
</dbReference>
<reference evidence="3 4" key="1">
    <citation type="journal article" date="2024" name="Commun. Biol.">
        <title>Comparative genomic analysis of thermophilic fungi reveals convergent evolutionary adaptations and gene losses.</title>
        <authorList>
            <person name="Steindorff A.S."/>
            <person name="Aguilar-Pontes M.V."/>
            <person name="Robinson A.J."/>
            <person name="Andreopoulos B."/>
            <person name="LaButti K."/>
            <person name="Kuo A."/>
            <person name="Mondo S."/>
            <person name="Riley R."/>
            <person name="Otillar R."/>
            <person name="Haridas S."/>
            <person name="Lipzen A."/>
            <person name="Grimwood J."/>
            <person name="Schmutz J."/>
            <person name="Clum A."/>
            <person name="Reid I.D."/>
            <person name="Moisan M.C."/>
            <person name="Butler G."/>
            <person name="Nguyen T.T.M."/>
            <person name="Dewar K."/>
            <person name="Conant G."/>
            <person name="Drula E."/>
            <person name="Henrissat B."/>
            <person name="Hansel C."/>
            <person name="Singer S."/>
            <person name="Hutchinson M.I."/>
            <person name="de Vries R.P."/>
            <person name="Natvig D.O."/>
            <person name="Powell A.J."/>
            <person name="Tsang A."/>
            <person name="Grigoriev I.V."/>
        </authorList>
    </citation>
    <scope>NUCLEOTIDE SEQUENCE [LARGE SCALE GENOMIC DNA]</scope>
    <source>
        <strain evidence="3 4">CBS 494.80</strain>
    </source>
</reference>
<feature type="compositionally biased region" description="Low complexity" evidence="1">
    <location>
        <begin position="16"/>
        <end position="28"/>
    </location>
</feature>
<sequence length="366" mass="41205">MADPSDLQEREKVNLSTPATSHDTTPTTSITKIQINDAESFTNEPIFPLLSLPLELRLKIYTYILPPRHHKIVTSIPPTNYFYNTSSIPNQTTYPFGRSSPSSLSNSLSTPYKVLTKNTHPSYPHASITPSLLLACRQIHSEAEPLLYNNNASIWDFGVHVDALRAFWGERSKIARASVRSLRIGFEVPVFAPGALDERVAGEMLGRKAIAWEKMLSFVKGEMGGLRELDLLLWCSDGSERGFPEMVDSSISDDEFTSTRSGEILSEREITEALERRARFEKERRWREWEWTEDLLSIPSLRQTRITCWSALPPTIDDEASFGVTVPKFDSWVAGRMIADGMLREKMVKEGVVVSEEVVILGARVA</sequence>
<evidence type="ECO:0000256" key="1">
    <source>
        <dbReference type="SAM" id="MobiDB-lite"/>
    </source>
</evidence>
<comment type="caution">
    <text evidence="3">The sequence shown here is derived from an EMBL/GenBank/DDBJ whole genome shotgun (WGS) entry which is preliminary data.</text>
</comment>
<accession>A0ABR4CAK7</accession>
<evidence type="ECO:0000259" key="2">
    <source>
        <dbReference type="Pfam" id="PF24864"/>
    </source>
</evidence>
<dbReference type="Proteomes" id="UP001595075">
    <property type="component" value="Unassembled WGS sequence"/>
</dbReference>
<dbReference type="PANTHER" id="PTHR38790">
    <property type="entry name" value="2EXR DOMAIN-CONTAINING PROTEIN-RELATED"/>
    <property type="match status" value="1"/>
</dbReference>
<feature type="region of interest" description="Disordered" evidence="1">
    <location>
        <begin position="1"/>
        <end position="28"/>
    </location>
</feature>
<organism evidence="3 4">
    <name type="scientific">Oculimacula yallundae</name>
    <dbReference type="NCBI Taxonomy" id="86028"/>
    <lineage>
        <taxon>Eukaryota</taxon>
        <taxon>Fungi</taxon>
        <taxon>Dikarya</taxon>
        <taxon>Ascomycota</taxon>
        <taxon>Pezizomycotina</taxon>
        <taxon>Leotiomycetes</taxon>
        <taxon>Helotiales</taxon>
        <taxon>Ploettnerulaceae</taxon>
        <taxon>Oculimacula</taxon>
    </lineage>
</organism>
<dbReference type="EMBL" id="JAZHXI010000010">
    <property type="protein sequence ID" value="KAL2066982.1"/>
    <property type="molecule type" value="Genomic_DNA"/>
</dbReference>